<keyword evidence="1" id="KW-0812">Transmembrane</keyword>
<evidence type="ECO:0000313" key="2">
    <source>
        <dbReference type="EMBL" id="ASN72011.1"/>
    </source>
</evidence>
<protein>
    <submittedName>
        <fullName evidence="2">Uncharacterized protein</fullName>
    </submittedName>
</protein>
<evidence type="ECO:0000256" key="1">
    <source>
        <dbReference type="SAM" id="Phobius"/>
    </source>
</evidence>
<sequence>MSTVSTSEAITIGALIGIVTIALVPVVVVAGSFVLEWVRKKVIIRWLPPRKTDVLAAVGAAVATSRWTWTAWVCSVRLTISRDSQRHLIEDSRFWDVKHAINDEVRKHREKAAEGGDQP</sequence>
<feature type="transmembrane region" description="Helical" evidence="1">
    <location>
        <begin position="12"/>
        <end position="35"/>
    </location>
</feature>
<keyword evidence="1" id="KW-0472">Membrane</keyword>
<keyword evidence="1" id="KW-1133">Transmembrane helix</keyword>
<accession>A0A2H4JH20</accession>
<reference evidence="2" key="1">
    <citation type="submission" date="2017-06" db="EMBL/GenBank/DDBJ databases">
        <title>Novel phages from South African skin metaviromes.</title>
        <authorList>
            <person name="van Zyl L.J."/>
            <person name="Abrahams Y."/>
            <person name="Stander E.A."/>
            <person name="Kirby B.M."/>
            <person name="Clavaud C."/>
            <person name="Farcet C."/>
            <person name="Breton L."/>
            <person name="Trindade M.I."/>
        </authorList>
    </citation>
    <scope>NUCLEOTIDE SEQUENCE</scope>
</reference>
<gene>
    <name evidence="2" type="ORF">7S2_18</name>
</gene>
<organism evidence="2">
    <name type="scientific">uncultured Caudovirales phage</name>
    <dbReference type="NCBI Taxonomy" id="2100421"/>
    <lineage>
        <taxon>Viruses</taxon>
        <taxon>Duplodnaviria</taxon>
        <taxon>Heunggongvirae</taxon>
        <taxon>Uroviricota</taxon>
        <taxon>Caudoviricetes</taxon>
        <taxon>Peduoviridae</taxon>
        <taxon>Maltschvirus</taxon>
        <taxon>Maltschvirus maltsch</taxon>
    </lineage>
</organism>
<dbReference type="EMBL" id="MF417939">
    <property type="protein sequence ID" value="ASN72011.1"/>
    <property type="molecule type" value="Genomic_DNA"/>
</dbReference>
<proteinExistence type="predicted"/>
<name>A0A2H4JH20_9CAUD</name>